<proteinExistence type="predicted"/>
<protein>
    <submittedName>
        <fullName evidence="2">Uncharacterized protein</fullName>
    </submittedName>
</protein>
<keyword evidence="3" id="KW-1185">Reference proteome</keyword>
<evidence type="ECO:0000313" key="3">
    <source>
        <dbReference type="Proteomes" id="UP000784294"/>
    </source>
</evidence>
<feature type="region of interest" description="Disordered" evidence="1">
    <location>
        <begin position="88"/>
        <end position="111"/>
    </location>
</feature>
<dbReference type="EMBL" id="CAAALY010084306">
    <property type="protein sequence ID" value="VEL27019.1"/>
    <property type="molecule type" value="Genomic_DNA"/>
</dbReference>
<gene>
    <name evidence="2" type="ORF">PXEA_LOCUS20459</name>
</gene>
<feature type="compositionally biased region" description="Polar residues" evidence="1">
    <location>
        <begin position="95"/>
        <end position="110"/>
    </location>
</feature>
<dbReference type="Proteomes" id="UP000784294">
    <property type="component" value="Unassembled WGS sequence"/>
</dbReference>
<sequence>MVAAHNKESVRLGEGVMPLHEAANLEVSQLHCMLRDLEERTAKNKLDLHSRLASSEAEVSRLRRLLNILASGGAQGLGELDRTSLELAKEADSIPTGSTSGASDPSSKVQLSIRPDSMVPERILSLEAQIHQLTQSLMSKQHAFETAFSENQTLKVSPPN</sequence>
<evidence type="ECO:0000313" key="2">
    <source>
        <dbReference type="EMBL" id="VEL27019.1"/>
    </source>
</evidence>
<comment type="caution">
    <text evidence="2">The sequence shown here is derived from an EMBL/GenBank/DDBJ whole genome shotgun (WGS) entry which is preliminary data.</text>
</comment>
<dbReference type="AlphaFoldDB" id="A0A448X3F1"/>
<evidence type="ECO:0000256" key="1">
    <source>
        <dbReference type="SAM" id="MobiDB-lite"/>
    </source>
</evidence>
<organism evidence="2 3">
    <name type="scientific">Protopolystoma xenopodis</name>
    <dbReference type="NCBI Taxonomy" id="117903"/>
    <lineage>
        <taxon>Eukaryota</taxon>
        <taxon>Metazoa</taxon>
        <taxon>Spiralia</taxon>
        <taxon>Lophotrochozoa</taxon>
        <taxon>Platyhelminthes</taxon>
        <taxon>Monogenea</taxon>
        <taxon>Polyopisthocotylea</taxon>
        <taxon>Polystomatidea</taxon>
        <taxon>Polystomatidae</taxon>
        <taxon>Protopolystoma</taxon>
    </lineage>
</organism>
<reference evidence="2" key="1">
    <citation type="submission" date="2018-11" db="EMBL/GenBank/DDBJ databases">
        <authorList>
            <consortium name="Pathogen Informatics"/>
        </authorList>
    </citation>
    <scope>NUCLEOTIDE SEQUENCE</scope>
</reference>
<name>A0A448X3F1_9PLAT</name>
<accession>A0A448X3F1</accession>